<evidence type="ECO:0000256" key="4">
    <source>
        <dbReference type="RuleBase" id="RU361188"/>
    </source>
</evidence>
<dbReference type="InterPro" id="IPR001139">
    <property type="entry name" value="Glyco_hydro_30"/>
</dbReference>
<evidence type="ECO:0000313" key="7">
    <source>
        <dbReference type="Proteomes" id="UP000465778"/>
    </source>
</evidence>
<proteinExistence type="inferred from homology"/>
<feature type="domain" description="Glycosyl hydrolase family 30 TIM-barrel" evidence="5">
    <location>
        <begin position="3"/>
        <end position="191"/>
    </location>
</feature>
<dbReference type="EMBL" id="VDEM01000147">
    <property type="protein sequence ID" value="KAF0821212.1"/>
    <property type="molecule type" value="Genomic_DNA"/>
</dbReference>
<comment type="similarity">
    <text evidence="1 4">Belongs to the glycosyl hydrolase 30 family.</text>
</comment>
<evidence type="ECO:0000256" key="3">
    <source>
        <dbReference type="ARBA" id="ARBA00022801"/>
    </source>
</evidence>
<keyword evidence="3 4" id="KW-0378">Hydrolase</keyword>
<comment type="caution">
    <text evidence="6">The sequence shown here is derived from an EMBL/GenBank/DDBJ whole genome shotgun (WGS) entry which is preliminary data.</text>
</comment>
<sequence>MPIWGITIQNEPEARQVWDSCLYTGEEEWGFIKNHLGPSLEKHGFGDVKIIIWDHNRNVIFERAQAVLSDPEAAKYVWGTGVHWYVSEEFENLSKVHDAFPDKHLIFTEGCIEGGPKVGEWHTGERYGRIIIGDLNNHLEAWIDWNLVLNEEGGPNHVGNYCDAPVIVDTKKDEVHYNSSYYYIGHFSKFIKPGARRIGSQALNNRLLANAF</sequence>
<dbReference type="InterPro" id="IPR033453">
    <property type="entry name" value="Glyco_hydro_30_TIM-barrel"/>
</dbReference>
<dbReference type="Pfam" id="PF02055">
    <property type="entry name" value="Glyco_hydro_30"/>
    <property type="match status" value="1"/>
</dbReference>
<protein>
    <submittedName>
        <fullName evidence="6">O-Glycosyl hydrolase family 30</fullName>
    </submittedName>
</protein>
<dbReference type="GO" id="GO:0016020">
    <property type="term" value="C:membrane"/>
    <property type="evidence" value="ECO:0007669"/>
    <property type="project" value="GOC"/>
</dbReference>
<gene>
    <name evidence="6" type="ORF">KIS1582_5083</name>
</gene>
<dbReference type="Proteomes" id="UP000465778">
    <property type="component" value="Unassembled WGS sequence"/>
</dbReference>
<evidence type="ECO:0000256" key="2">
    <source>
        <dbReference type="ARBA" id="ARBA00022729"/>
    </source>
</evidence>
<reference evidence="6 7" key="1">
    <citation type="journal article" date="2020" name="G3 (Bethesda)">
        <title>Whole Genome Sequencing and Comparative Genomics of Two Nematicidal Bacillus Strains Reveals a Wide Range of Possible Virulence Factors.</title>
        <authorList>
            <person name="Susic N."/>
            <person name="Janezic S."/>
            <person name="Rupnik M."/>
            <person name="Geric Stare B."/>
        </authorList>
    </citation>
    <scope>NUCLEOTIDE SEQUENCE [LARGE SCALE GENOMIC DNA]</scope>
    <source>
        <strain evidence="6 7">I-1582</strain>
    </source>
</reference>
<keyword evidence="4" id="KW-0326">Glycosidase</keyword>
<dbReference type="PANTHER" id="PTHR11069">
    <property type="entry name" value="GLUCOSYLCERAMIDASE"/>
    <property type="match status" value="1"/>
</dbReference>
<dbReference type="Gene3D" id="3.20.20.80">
    <property type="entry name" value="Glycosidases"/>
    <property type="match status" value="1"/>
</dbReference>
<name>A0A800N801_CYTFI</name>
<evidence type="ECO:0000256" key="1">
    <source>
        <dbReference type="ARBA" id="ARBA00005382"/>
    </source>
</evidence>
<dbReference type="InterPro" id="IPR017853">
    <property type="entry name" value="GH"/>
</dbReference>
<keyword evidence="2" id="KW-0732">Signal</keyword>
<evidence type="ECO:0000259" key="5">
    <source>
        <dbReference type="Pfam" id="PF02055"/>
    </source>
</evidence>
<dbReference type="GO" id="GO:0004348">
    <property type="term" value="F:glucosylceramidase activity"/>
    <property type="evidence" value="ECO:0007669"/>
    <property type="project" value="InterPro"/>
</dbReference>
<accession>A0A800N801</accession>
<evidence type="ECO:0000313" key="6">
    <source>
        <dbReference type="EMBL" id="KAF0821212.1"/>
    </source>
</evidence>
<organism evidence="6 7">
    <name type="scientific">Cytobacillus firmus</name>
    <name type="common">Bacillus firmus</name>
    <dbReference type="NCBI Taxonomy" id="1399"/>
    <lineage>
        <taxon>Bacteria</taxon>
        <taxon>Bacillati</taxon>
        <taxon>Bacillota</taxon>
        <taxon>Bacilli</taxon>
        <taxon>Bacillales</taxon>
        <taxon>Bacillaceae</taxon>
        <taxon>Cytobacillus</taxon>
    </lineage>
</organism>
<dbReference type="GO" id="GO:0006680">
    <property type="term" value="P:glucosylceramide catabolic process"/>
    <property type="evidence" value="ECO:0007669"/>
    <property type="project" value="TreeGrafter"/>
</dbReference>
<dbReference type="PANTHER" id="PTHR11069:SF23">
    <property type="entry name" value="LYSOSOMAL ACID GLUCOSYLCERAMIDASE"/>
    <property type="match status" value="1"/>
</dbReference>
<dbReference type="SUPFAM" id="SSF51445">
    <property type="entry name" value="(Trans)glycosidases"/>
    <property type="match status" value="1"/>
</dbReference>
<dbReference type="AlphaFoldDB" id="A0A800N801"/>